<dbReference type="OrthoDB" id="9810967at2"/>
<dbReference type="GO" id="GO:0017057">
    <property type="term" value="F:6-phosphogluconolactonase activity"/>
    <property type="evidence" value="ECO:0007669"/>
    <property type="project" value="UniProtKB-UniRule"/>
</dbReference>
<dbReference type="Proteomes" id="UP000320244">
    <property type="component" value="Unassembled WGS sequence"/>
</dbReference>
<comment type="catalytic activity">
    <reaction evidence="1 7">
        <text>6-phospho-D-glucono-1,5-lactone + H2O = 6-phospho-D-gluconate + H(+)</text>
        <dbReference type="Rhea" id="RHEA:12556"/>
        <dbReference type="ChEBI" id="CHEBI:15377"/>
        <dbReference type="ChEBI" id="CHEBI:15378"/>
        <dbReference type="ChEBI" id="CHEBI:57955"/>
        <dbReference type="ChEBI" id="CHEBI:58759"/>
        <dbReference type="EC" id="3.1.1.31"/>
    </reaction>
</comment>
<feature type="domain" description="Glucosamine/galactosamine-6-phosphate isomerase" evidence="8">
    <location>
        <begin position="11"/>
        <end position="238"/>
    </location>
</feature>
<evidence type="ECO:0000256" key="5">
    <source>
        <dbReference type="ARBA" id="ARBA00013198"/>
    </source>
</evidence>
<organism evidence="9 10">
    <name type="scientific">Leekyejoonella antrihumi</name>
    <dbReference type="NCBI Taxonomy" id="1660198"/>
    <lineage>
        <taxon>Bacteria</taxon>
        <taxon>Bacillati</taxon>
        <taxon>Actinomycetota</taxon>
        <taxon>Actinomycetes</taxon>
        <taxon>Micrococcales</taxon>
        <taxon>Dermacoccaceae</taxon>
        <taxon>Leekyejoonella</taxon>
    </lineage>
</organism>
<dbReference type="NCBIfam" id="TIGR01198">
    <property type="entry name" value="pgl"/>
    <property type="match status" value="1"/>
</dbReference>
<sequence length="249" mass="25905">MTTPRIEVGPSKDATTAAIAAALSESIRAAQDARGTAHLVLTGGSMGGASLVGLQHPQVGPVDWSRVHLWWGDERFVPSGHPDRNETEAREALLDRLGLDPSMVHAMPATDGPDGDDVAAATTRYAAELAAHAADGHDVPAFDVLMLGVGPDAHIASLFPHHPAQRVTGAPTVAVEDSPKPPPVRISLTYPAINAARQVWFMVAGAEKADAVQAALATGADPWDTPASGAHGSQDTVWWLDAAAAARIR</sequence>
<proteinExistence type="inferred from homology"/>
<evidence type="ECO:0000313" key="10">
    <source>
        <dbReference type="Proteomes" id="UP000320244"/>
    </source>
</evidence>
<accession>A0A563E4K8</accession>
<dbReference type="GO" id="GO:0005975">
    <property type="term" value="P:carbohydrate metabolic process"/>
    <property type="evidence" value="ECO:0007669"/>
    <property type="project" value="UniProtKB-UniRule"/>
</dbReference>
<keyword evidence="10" id="KW-1185">Reference proteome</keyword>
<gene>
    <name evidence="7 9" type="primary">pgl</name>
    <name evidence="9" type="ORF">FGL98_07090</name>
</gene>
<dbReference type="EC" id="3.1.1.31" evidence="5 7"/>
<dbReference type="InterPro" id="IPR005900">
    <property type="entry name" value="6-phosphogluconolactonase_DevB"/>
</dbReference>
<dbReference type="SUPFAM" id="SSF100950">
    <property type="entry name" value="NagB/RpiA/CoA transferase-like"/>
    <property type="match status" value="1"/>
</dbReference>
<dbReference type="RefSeq" id="WP_146316036.1">
    <property type="nucleotide sequence ID" value="NZ_VCQV01000007.1"/>
</dbReference>
<comment type="similarity">
    <text evidence="4 7">Belongs to the glucosamine/galactosamine-6-phosphate isomerase family. 6-phosphogluconolactonase subfamily.</text>
</comment>
<comment type="function">
    <text evidence="2 7">Hydrolysis of 6-phosphogluconolactone to 6-phosphogluconate.</text>
</comment>
<dbReference type="PANTHER" id="PTHR11054:SF0">
    <property type="entry name" value="6-PHOSPHOGLUCONOLACTONASE"/>
    <property type="match status" value="1"/>
</dbReference>
<dbReference type="EMBL" id="VCQV01000007">
    <property type="protein sequence ID" value="TWP37172.1"/>
    <property type="molecule type" value="Genomic_DNA"/>
</dbReference>
<dbReference type="PANTHER" id="PTHR11054">
    <property type="entry name" value="6-PHOSPHOGLUCONOLACTONASE"/>
    <property type="match status" value="1"/>
</dbReference>
<evidence type="ECO:0000256" key="2">
    <source>
        <dbReference type="ARBA" id="ARBA00002681"/>
    </source>
</evidence>
<comment type="pathway">
    <text evidence="3 7">Carbohydrate degradation; pentose phosphate pathway; D-ribulose 5-phosphate from D-glucose 6-phosphate (oxidative stage): step 2/3.</text>
</comment>
<evidence type="ECO:0000256" key="4">
    <source>
        <dbReference type="ARBA" id="ARBA00010662"/>
    </source>
</evidence>
<dbReference type="CDD" id="cd01400">
    <property type="entry name" value="6PGL"/>
    <property type="match status" value="1"/>
</dbReference>
<reference evidence="9 10" key="2">
    <citation type="submission" date="2019-08" db="EMBL/GenBank/DDBJ databases">
        <title>Jejuicoccus antrihumi gen. nov., sp. nov., a new member of the family Dermacoccaceae isolated from a cave.</title>
        <authorList>
            <person name="Schumann P."/>
            <person name="Kim I.S."/>
        </authorList>
    </citation>
    <scope>NUCLEOTIDE SEQUENCE [LARGE SCALE GENOMIC DNA]</scope>
    <source>
        <strain evidence="9 10">C5-26</strain>
    </source>
</reference>
<evidence type="ECO:0000256" key="3">
    <source>
        <dbReference type="ARBA" id="ARBA00004961"/>
    </source>
</evidence>
<dbReference type="InterPro" id="IPR037171">
    <property type="entry name" value="NagB/RpiA_transferase-like"/>
</dbReference>
<evidence type="ECO:0000256" key="7">
    <source>
        <dbReference type="RuleBase" id="RU365095"/>
    </source>
</evidence>
<dbReference type="Pfam" id="PF01182">
    <property type="entry name" value="Glucosamine_iso"/>
    <property type="match status" value="1"/>
</dbReference>
<dbReference type="InterPro" id="IPR006148">
    <property type="entry name" value="Glc/Gal-6P_isomerase"/>
</dbReference>
<evidence type="ECO:0000259" key="8">
    <source>
        <dbReference type="Pfam" id="PF01182"/>
    </source>
</evidence>
<evidence type="ECO:0000256" key="1">
    <source>
        <dbReference type="ARBA" id="ARBA00000832"/>
    </source>
</evidence>
<dbReference type="AlphaFoldDB" id="A0A563E4K8"/>
<protein>
    <recommendedName>
        <fullName evidence="6 7">6-phosphogluconolactonase</fullName>
        <shortName evidence="7">6PGL</shortName>
        <ecNumber evidence="5 7">3.1.1.31</ecNumber>
    </recommendedName>
</protein>
<evidence type="ECO:0000256" key="6">
    <source>
        <dbReference type="ARBA" id="ARBA00020337"/>
    </source>
</evidence>
<dbReference type="UniPathway" id="UPA00115">
    <property type="reaction ID" value="UER00409"/>
</dbReference>
<dbReference type="Gene3D" id="3.40.50.1360">
    <property type="match status" value="1"/>
</dbReference>
<comment type="caution">
    <text evidence="9">The sequence shown here is derived from an EMBL/GenBank/DDBJ whole genome shotgun (WGS) entry which is preliminary data.</text>
</comment>
<evidence type="ECO:0000313" key="9">
    <source>
        <dbReference type="EMBL" id="TWP37172.1"/>
    </source>
</evidence>
<name>A0A563E4K8_9MICO</name>
<dbReference type="InterPro" id="IPR039104">
    <property type="entry name" value="6PGL"/>
</dbReference>
<reference evidence="9 10" key="1">
    <citation type="submission" date="2019-05" db="EMBL/GenBank/DDBJ databases">
        <authorList>
            <person name="Lee S.D."/>
        </authorList>
    </citation>
    <scope>NUCLEOTIDE SEQUENCE [LARGE SCALE GENOMIC DNA]</scope>
    <source>
        <strain evidence="9 10">C5-26</strain>
    </source>
</reference>
<keyword evidence="7 9" id="KW-0378">Hydrolase</keyword>
<dbReference type="GO" id="GO:0006098">
    <property type="term" value="P:pentose-phosphate shunt"/>
    <property type="evidence" value="ECO:0007669"/>
    <property type="project" value="UniProtKB-UniPathway"/>
</dbReference>